<reference evidence="2" key="1">
    <citation type="submission" date="2021-03" db="EMBL/GenBank/DDBJ databases">
        <title>Complete Genome of Pseudoalteromonas xiamenensis STKMTI.2, a new potential marine bacterium producing anti-Vibrio compounds.</title>
        <authorList>
            <person name="Handayani D.P."/>
            <person name="Isnansetyo A."/>
            <person name="Istiqomah I."/>
            <person name="Jumina J."/>
        </authorList>
    </citation>
    <scope>NUCLEOTIDE SEQUENCE</scope>
    <source>
        <strain evidence="2">STKMTI.2</strain>
    </source>
</reference>
<keyword evidence="1" id="KW-0732">Signal</keyword>
<accession>A0A975HKB5</accession>
<keyword evidence="3" id="KW-1185">Reference proteome</keyword>
<dbReference type="Proteomes" id="UP000664904">
    <property type="component" value="Chromosome"/>
</dbReference>
<sequence>MKIVASLFFLIFCLSGCSSALRPVVLSPQYQGGFYHAIPKTLQLSVIDHRVSKFSIKVVDQEPQIYLPHAELPTLVERALTDALEAQKARVVVSANTRMTLLIKSLNARVSESLTQHTSNAVAEFELQISDGRRQFNKTFSGKAELTGPLLHEQSKVENQLNNLIIQIITRMISDKEVIAFLEE</sequence>
<evidence type="ECO:0000313" key="3">
    <source>
        <dbReference type="Proteomes" id="UP000664904"/>
    </source>
</evidence>
<gene>
    <name evidence="2" type="ORF">J5O05_13260</name>
</gene>
<proteinExistence type="predicted"/>
<feature type="chain" id="PRO_5037974665" description="Lipoprotein" evidence="1">
    <location>
        <begin position="21"/>
        <end position="184"/>
    </location>
</feature>
<feature type="signal peptide" evidence="1">
    <location>
        <begin position="1"/>
        <end position="20"/>
    </location>
</feature>
<protein>
    <recommendedName>
        <fullName evidence="4">Lipoprotein</fullName>
    </recommendedName>
</protein>
<organism evidence="2 3">
    <name type="scientific">Pseudoalteromonas xiamenensis</name>
    <dbReference type="NCBI Taxonomy" id="882626"/>
    <lineage>
        <taxon>Bacteria</taxon>
        <taxon>Pseudomonadati</taxon>
        <taxon>Pseudomonadota</taxon>
        <taxon>Gammaproteobacteria</taxon>
        <taxon>Alteromonadales</taxon>
        <taxon>Pseudoalteromonadaceae</taxon>
        <taxon>Pseudoalteromonas</taxon>
    </lineage>
</organism>
<dbReference type="InterPro" id="IPR005619">
    <property type="entry name" value="Uncharacterised_YajG"/>
</dbReference>
<dbReference type="EMBL" id="CP072133">
    <property type="protein sequence ID" value="QTH70853.1"/>
    <property type="molecule type" value="Genomic_DNA"/>
</dbReference>
<name>A0A975HKB5_9GAMM</name>
<evidence type="ECO:0008006" key="4">
    <source>
        <dbReference type="Google" id="ProtNLM"/>
    </source>
</evidence>
<dbReference type="Pfam" id="PF03923">
    <property type="entry name" value="Lipoprotein_16"/>
    <property type="match status" value="1"/>
</dbReference>
<dbReference type="RefSeq" id="WP_208842438.1">
    <property type="nucleotide sequence ID" value="NZ_CP072133.1"/>
</dbReference>
<dbReference type="AlphaFoldDB" id="A0A975HKB5"/>
<evidence type="ECO:0000313" key="2">
    <source>
        <dbReference type="EMBL" id="QTH70853.1"/>
    </source>
</evidence>
<dbReference type="KEGG" id="pxi:J5O05_13260"/>
<evidence type="ECO:0000256" key="1">
    <source>
        <dbReference type="SAM" id="SignalP"/>
    </source>
</evidence>